<organism evidence="2 3">
    <name type="scientific">Pseudomonas syringae</name>
    <dbReference type="NCBI Taxonomy" id="317"/>
    <lineage>
        <taxon>Bacteria</taxon>
        <taxon>Pseudomonadati</taxon>
        <taxon>Pseudomonadota</taxon>
        <taxon>Gammaproteobacteria</taxon>
        <taxon>Pseudomonadales</taxon>
        <taxon>Pseudomonadaceae</taxon>
        <taxon>Pseudomonas</taxon>
    </lineage>
</organism>
<evidence type="ECO:0000313" key="3">
    <source>
        <dbReference type="Proteomes" id="UP000183083"/>
    </source>
</evidence>
<accession>A0AB38BMT9</accession>
<feature type="chain" id="PRO_5044194947" description="DUF732 domain-containing protein" evidence="1">
    <location>
        <begin position="26"/>
        <end position="136"/>
    </location>
</feature>
<dbReference type="EMBL" id="FOVV01000001">
    <property type="protein sequence ID" value="SFN57608.1"/>
    <property type="molecule type" value="Genomic_DNA"/>
</dbReference>
<dbReference type="Proteomes" id="UP000183083">
    <property type="component" value="Unassembled WGS sequence"/>
</dbReference>
<protein>
    <recommendedName>
        <fullName evidence="4">DUF732 domain-containing protein</fullName>
    </recommendedName>
</protein>
<proteinExistence type="predicted"/>
<reference evidence="2 3" key="1">
    <citation type="submission" date="2016-10" db="EMBL/GenBank/DDBJ databases">
        <authorList>
            <person name="Varghese N."/>
            <person name="Submissions S."/>
        </authorList>
    </citation>
    <scope>NUCLEOTIDE SEQUENCE [LARGE SCALE GENOMIC DNA]</scope>
    <source>
        <strain evidence="2 3">BS0292</strain>
    </source>
</reference>
<name>A0AB38BMT9_PSESX</name>
<sequence length="136" mass="14809">MFRQRKASVAVWCLIVSLAPLSSLAGSGPSGHDFVVALNPASGSAYRSEMIWYLKGIADQREISEAVSSRMHKPPLPDSEWSTCRNNLTPEALATKVAEKIIDLKLNEEPMAWAVTTAAGAVCDSQQNEPLKLRVQ</sequence>
<dbReference type="AlphaFoldDB" id="A0AB38BMT9"/>
<evidence type="ECO:0000313" key="2">
    <source>
        <dbReference type="EMBL" id="SFN57608.1"/>
    </source>
</evidence>
<evidence type="ECO:0000256" key="1">
    <source>
        <dbReference type="SAM" id="SignalP"/>
    </source>
</evidence>
<feature type="signal peptide" evidence="1">
    <location>
        <begin position="1"/>
        <end position="25"/>
    </location>
</feature>
<keyword evidence="1" id="KW-0732">Signal</keyword>
<comment type="caution">
    <text evidence="2">The sequence shown here is derived from an EMBL/GenBank/DDBJ whole genome shotgun (WGS) entry which is preliminary data.</text>
</comment>
<evidence type="ECO:0008006" key="4">
    <source>
        <dbReference type="Google" id="ProtNLM"/>
    </source>
</evidence>
<gene>
    <name evidence="2" type="ORF">SAMN05444065_101271</name>
</gene>